<keyword evidence="3" id="KW-1185">Reference proteome</keyword>
<dbReference type="AlphaFoldDB" id="A0A1Z2XSH6"/>
<reference evidence="2 4" key="3">
    <citation type="submission" date="2020-11" db="EMBL/GenBank/DDBJ databases">
        <title>Closed and high quality bacterial genomes of the OMM12 community.</title>
        <authorList>
            <person name="Marbouty M."/>
            <person name="Lamy-Besnier Q."/>
            <person name="Debarbieux L."/>
            <person name="Koszul R."/>
        </authorList>
    </citation>
    <scope>NUCLEOTIDE SEQUENCE [LARGE SCALE GENOMIC DNA]</scope>
    <source>
        <strain evidence="2 4">KB18</strain>
    </source>
</reference>
<sequence length="347" mass="39129">MRSAAFVFPAVKGIQAQREYYVSMVPLEVIAKIFQFADEELPPEVRSQRILNKSRIPEIRDYILSNPDSYVFSALTVSVDGSMDFQSVSDITPQVGTISISMTSRFLINDGQHRRAAIAEALKIDPSLKNEHISVVFYRDEGLVRSQQMFSDLNRYAIKPTRSIDILFNSREESSIVAKKIIEDVDVFKGLVEKERTAISNRSKALFTLSAICTATNELLSGIDLPLQKKISLAEKYWNAVGTHIPEWQKVKAGELKSSDVRRDYICSLSLTLVALGFAGNALVQMPPDKWENHLKNLDSIDWRKTNPVWENLVFVNGRVAANRSTQRTMSCYMKNVLLETVGMENG</sequence>
<organism evidence="2 4">
    <name type="scientific">Acutalibacter muris</name>
    <dbReference type="NCBI Taxonomy" id="1796620"/>
    <lineage>
        <taxon>Bacteria</taxon>
        <taxon>Bacillati</taxon>
        <taxon>Bacillota</taxon>
        <taxon>Clostridia</taxon>
        <taxon>Eubacteriales</taxon>
        <taxon>Acutalibacteraceae</taxon>
        <taxon>Acutalibacter</taxon>
    </lineage>
</organism>
<reference evidence="1" key="1">
    <citation type="journal article" date="2017" name="Genome Announc.">
        <title>High-Quality Whole-Genome Sequences of the Oligo-Mouse-Microbiota Bacterial Community.</title>
        <authorList>
            <person name="Garzetti D."/>
            <person name="Brugiroux S."/>
            <person name="Bunk B."/>
            <person name="Pukall R."/>
            <person name="McCoy K.D."/>
            <person name="Macpherson A.J."/>
            <person name="Stecher B."/>
        </authorList>
    </citation>
    <scope>NUCLEOTIDE SEQUENCE</scope>
    <source>
        <strain evidence="1">KB18</strain>
    </source>
</reference>
<dbReference type="InterPro" id="IPR017601">
    <property type="entry name" value="DGQHR-contain_dom"/>
</dbReference>
<name>A0A1Z2XSH6_9FIRM</name>
<gene>
    <name evidence="2" type="primary">dndB</name>
    <name evidence="1" type="ORF">ADH66_12580</name>
    <name evidence="2" type="ORF">I5Q82_02885</name>
</gene>
<proteinExistence type="predicted"/>
<dbReference type="InterPro" id="IPR017642">
    <property type="entry name" value="DNA_S_mod_DndB"/>
</dbReference>
<dbReference type="Proteomes" id="UP000596035">
    <property type="component" value="Chromosome"/>
</dbReference>
<reference evidence="3" key="2">
    <citation type="submission" date="2017-05" db="EMBL/GenBank/DDBJ databases">
        <title>Improved OligoMM genomes.</title>
        <authorList>
            <person name="Garzetti D."/>
        </authorList>
    </citation>
    <scope>NUCLEOTIDE SEQUENCE [LARGE SCALE GENOMIC DNA]</scope>
    <source>
        <strain evidence="3">KB18</strain>
    </source>
</reference>
<dbReference type="EMBL" id="CP065321">
    <property type="protein sequence ID" value="QQR30675.1"/>
    <property type="molecule type" value="Genomic_DNA"/>
</dbReference>
<dbReference type="Pfam" id="PF14072">
    <property type="entry name" value="DndB"/>
    <property type="match status" value="1"/>
</dbReference>
<dbReference type="RefSeq" id="WP_066540123.1">
    <property type="nucleotide sequence ID" value="NZ_CP021422.1"/>
</dbReference>
<dbReference type="REBASE" id="458910">
    <property type="entry name" value="M.AmusKB18DndBP"/>
</dbReference>
<dbReference type="CDD" id="cd16412">
    <property type="entry name" value="dndB"/>
    <property type="match status" value="1"/>
</dbReference>
<accession>A0A1Z2XSH6</accession>
<evidence type="ECO:0000313" key="4">
    <source>
        <dbReference type="Proteomes" id="UP000596035"/>
    </source>
</evidence>
<dbReference type="Proteomes" id="UP000196710">
    <property type="component" value="Chromosome"/>
</dbReference>
<protein>
    <submittedName>
        <fullName evidence="2">DNA sulfur modification protein DndB</fullName>
    </submittedName>
</protein>
<dbReference type="NCBIfam" id="TIGR03187">
    <property type="entry name" value="DGQHR"/>
    <property type="match status" value="1"/>
</dbReference>
<dbReference type="KEGG" id="amur:ADH66_12580"/>
<dbReference type="EMBL" id="CP021422">
    <property type="protein sequence ID" value="ASB41416.1"/>
    <property type="molecule type" value="Genomic_DNA"/>
</dbReference>
<evidence type="ECO:0000313" key="1">
    <source>
        <dbReference type="EMBL" id="ASB41416.1"/>
    </source>
</evidence>
<dbReference type="NCBIfam" id="TIGR03233">
    <property type="entry name" value="DNA_S_dndB"/>
    <property type="match status" value="1"/>
</dbReference>
<dbReference type="REBASE" id="205140">
    <property type="entry name" value="M.AmuKB18DndBP"/>
</dbReference>
<evidence type="ECO:0000313" key="2">
    <source>
        <dbReference type="EMBL" id="QQR30675.1"/>
    </source>
</evidence>
<evidence type="ECO:0000313" key="3">
    <source>
        <dbReference type="Proteomes" id="UP000196710"/>
    </source>
</evidence>